<dbReference type="PANTHER" id="PTHR33977">
    <property type="entry name" value="ZINC ION BINDING PROTEIN"/>
    <property type="match status" value="1"/>
</dbReference>
<dbReference type="PANTHER" id="PTHR33977:SF1">
    <property type="entry name" value="ZINC ION BINDING PROTEIN"/>
    <property type="match status" value="1"/>
</dbReference>
<evidence type="ECO:0000256" key="1">
    <source>
        <dbReference type="SAM" id="MobiDB-lite"/>
    </source>
</evidence>
<sequence>MACSRTVLNDILRELEPAPACYRRPHYEDIRNIAKRQAVITYRKSNDDHESFNAWLTQLMEEGYLVFLGQLDAYGARADRFAKGFLSQAQYIQMESATTFSMDATYNVVQDREIIMYSLVVAHRNTGQGYPVAYMFTNDYSVGPLVQWLAFLKSNANMNPTQMTIDCSIPEVNAIKSTFPNVTIRFSAFHVAQAMKRYVEKHVFLPDVPPSAQSSYRQQIIDDLLAFLRYLERNWMAPEKLEMWSDAYRQNDLDHRMRTNNYIESWHNQLKTFFLERKPNRRLDRLVYILVNDVAFYHRSQYERISRMIGRMGPIHHENSIREYRADKVFVEDLRRRTTQQSDDTFAVQSAVDAITVYQMHIPSALDVPINARIPAPLDSSDEENNSDDNGNEEGESPAETAIGQEGENVASTIPSGAVPRTETEDFLVMQDQFLTTMYLEDAQRGIALFEQLREYYDTMFNRYDNHLRTPSTQRRQRRQRR</sequence>
<keyword evidence="3" id="KW-1185">Reference proteome</keyword>
<dbReference type="Proteomes" id="UP000078561">
    <property type="component" value="Unassembled WGS sequence"/>
</dbReference>
<dbReference type="OrthoDB" id="2430203at2759"/>
<dbReference type="AlphaFoldDB" id="A0A168N9E6"/>
<evidence type="ECO:0000313" key="3">
    <source>
        <dbReference type="Proteomes" id="UP000078561"/>
    </source>
</evidence>
<reference evidence="2" key="1">
    <citation type="submission" date="2016-04" db="EMBL/GenBank/DDBJ databases">
        <authorList>
            <person name="Evans L.H."/>
            <person name="Alamgir A."/>
            <person name="Owens N."/>
            <person name="Weber N.D."/>
            <person name="Virtaneva K."/>
            <person name="Barbian K."/>
            <person name="Babar A."/>
            <person name="Rosenke K."/>
        </authorList>
    </citation>
    <scope>NUCLEOTIDE SEQUENCE [LARGE SCALE GENOMIC DNA]</scope>
    <source>
        <strain evidence="2">CBS 101.48</strain>
    </source>
</reference>
<evidence type="ECO:0000313" key="2">
    <source>
        <dbReference type="EMBL" id="SAM00087.1"/>
    </source>
</evidence>
<organism evidence="2">
    <name type="scientific">Absidia glauca</name>
    <name type="common">Pin mould</name>
    <dbReference type="NCBI Taxonomy" id="4829"/>
    <lineage>
        <taxon>Eukaryota</taxon>
        <taxon>Fungi</taxon>
        <taxon>Fungi incertae sedis</taxon>
        <taxon>Mucoromycota</taxon>
        <taxon>Mucoromycotina</taxon>
        <taxon>Mucoromycetes</taxon>
        <taxon>Mucorales</taxon>
        <taxon>Cunninghamellaceae</taxon>
        <taxon>Absidia</taxon>
    </lineage>
</organism>
<accession>A0A168N9E6</accession>
<gene>
    <name evidence="2" type="primary">ABSGL_05762.1 scaffold 7482</name>
</gene>
<proteinExistence type="predicted"/>
<dbReference type="STRING" id="4829.A0A168N9E6"/>
<protein>
    <submittedName>
        <fullName evidence="2">Uncharacterized protein</fullName>
    </submittedName>
</protein>
<feature type="compositionally biased region" description="Acidic residues" evidence="1">
    <location>
        <begin position="380"/>
        <end position="397"/>
    </location>
</feature>
<dbReference type="InParanoid" id="A0A168N9E6"/>
<feature type="region of interest" description="Disordered" evidence="1">
    <location>
        <begin position="374"/>
        <end position="419"/>
    </location>
</feature>
<name>A0A168N9E6_ABSGL</name>
<dbReference type="EMBL" id="LT553140">
    <property type="protein sequence ID" value="SAM00087.1"/>
    <property type="molecule type" value="Genomic_DNA"/>
</dbReference>